<dbReference type="PROSITE" id="PS51318">
    <property type="entry name" value="TAT"/>
    <property type="match status" value="1"/>
</dbReference>
<dbReference type="Proteomes" id="UP000501802">
    <property type="component" value="Chromosome"/>
</dbReference>
<dbReference type="PANTHER" id="PTHR12110">
    <property type="entry name" value="HYDROXYPYRUVATE ISOMERASE"/>
    <property type="match status" value="1"/>
</dbReference>
<dbReference type="InterPro" id="IPR013022">
    <property type="entry name" value="Xyl_isomerase-like_TIM-brl"/>
</dbReference>
<dbReference type="SUPFAM" id="SSF51658">
    <property type="entry name" value="Xylose isomerase-like"/>
    <property type="match status" value="1"/>
</dbReference>
<dbReference type="GO" id="GO:0016853">
    <property type="term" value="F:isomerase activity"/>
    <property type="evidence" value="ECO:0007669"/>
    <property type="project" value="UniProtKB-KW"/>
</dbReference>
<dbReference type="InterPro" id="IPR006311">
    <property type="entry name" value="TAT_signal"/>
</dbReference>
<evidence type="ECO:0000313" key="2">
    <source>
        <dbReference type="EMBL" id="QIP17020.1"/>
    </source>
</evidence>
<proteinExistence type="predicted"/>
<dbReference type="Gene3D" id="3.20.20.150">
    <property type="entry name" value="Divalent-metal-dependent TIM barrel enzymes"/>
    <property type="match status" value="1"/>
</dbReference>
<reference evidence="2 3" key="1">
    <citation type="submission" date="2020-03" db="EMBL/GenBank/DDBJ databases">
        <authorList>
            <person name="Kim M.K."/>
        </authorList>
    </citation>
    <scope>NUCLEOTIDE SEQUENCE [LARGE SCALE GENOMIC DNA]</scope>
    <source>
        <strain evidence="2 3">BT328</strain>
    </source>
</reference>
<keyword evidence="2" id="KW-0413">Isomerase</keyword>
<dbReference type="AlphaFoldDB" id="A0A6G9AX80"/>
<dbReference type="InterPro" id="IPR036237">
    <property type="entry name" value="Xyl_isomerase-like_sf"/>
</dbReference>
<dbReference type="KEGG" id="spib:G8759_32495"/>
<organism evidence="2 3">
    <name type="scientific">Spirosoma aureum</name>
    <dbReference type="NCBI Taxonomy" id="2692134"/>
    <lineage>
        <taxon>Bacteria</taxon>
        <taxon>Pseudomonadati</taxon>
        <taxon>Bacteroidota</taxon>
        <taxon>Cytophagia</taxon>
        <taxon>Cytophagales</taxon>
        <taxon>Cytophagaceae</taxon>
        <taxon>Spirosoma</taxon>
    </lineage>
</organism>
<accession>A0A6G9AX80</accession>
<dbReference type="EMBL" id="CP050063">
    <property type="protein sequence ID" value="QIP17020.1"/>
    <property type="molecule type" value="Genomic_DNA"/>
</dbReference>
<sequence>MQETVNRRQFLTTAGLSALALTTGVNRLFAQAELAKPSGLKIAYSAITWGGNDAQAITDLAALGYKGIQLRANTFGPYKAKPSELKALLDQNHLTLAMFSSGNVEIDPAKEQSTIDMHVAHASFVKALGGSAFQMTNSLRPKDRLPTTEELKRLAVVMNEIGKQTADLGVQATYHNHMNQLGETPEEVDVIVQALNPKYTKLLLDIAHYKQGGGQPEKAVKQYKGIIHALHLKDTMSPVPDKPNDPKAYKFVELGRGNVDVPAVFKALEEINFKGWGIIELDGVPEKDKTAAQCASINKDYITKTLNFPL</sequence>
<keyword evidence="3" id="KW-1185">Reference proteome</keyword>
<name>A0A6G9AX80_9BACT</name>
<dbReference type="RefSeq" id="WP_167217464.1">
    <property type="nucleotide sequence ID" value="NZ_CP050063.1"/>
</dbReference>
<evidence type="ECO:0000259" key="1">
    <source>
        <dbReference type="Pfam" id="PF01261"/>
    </source>
</evidence>
<dbReference type="Pfam" id="PF01261">
    <property type="entry name" value="AP_endonuc_2"/>
    <property type="match status" value="1"/>
</dbReference>
<protein>
    <submittedName>
        <fullName evidence="2">Sugar phosphate isomerase/epimerase</fullName>
    </submittedName>
</protein>
<dbReference type="InterPro" id="IPR050312">
    <property type="entry name" value="IolE/XylAMocC-like"/>
</dbReference>
<feature type="domain" description="Xylose isomerase-like TIM barrel" evidence="1">
    <location>
        <begin position="59"/>
        <end position="291"/>
    </location>
</feature>
<evidence type="ECO:0000313" key="3">
    <source>
        <dbReference type="Proteomes" id="UP000501802"/>
    </source>
</evidence>
<dbReference type="PANTHER" id="PTHR12110:SF41">
    <property type="entry name" value="INOSOSE DEHYDRATASE"/>
    <property type="match status" value="1"/>
</dbReference>
<gene>
    <name evidence="2" type="ORF">G8759_32495</name>
</gene>